<dbReference type="GO" id="GO:0042562">
    <property type="term" value="F:hormone binding"/>
    <property type="evidence" value="ECO:0007669"/>
    <property type="project" value="TreeGrafter"/>
</dbReference>
<dbReference type="PIRSF" id="PIRSF001439">
    <property type="entry name" value="CryM"/>
    <property type="match status" value="1"/>
</dbReference>
<evidence type="ECO:0000313" key="1">
    <source>
        <dbReference type="EMBL" id="CCO94195.1"/>
    </source>
</evidence>
<sequence>MQFIGRKLVEQALSPAKSLQLSRDAFALLGQGKVRQTLRSVIASDDGSLMGTMPACITGGRYAGFGLKTVKVDFSHSTRRTSHEGCILLYDASDEGDMVLVDAASVTELRTAAASALATDVLAASSASRLAILGTGVQARKHFLMMLAVRPIAHLTLWGRSEASASAFACWCRQQSGLPVTIASTPAQAVSDADIICTLTASKEAFLHAADLPARCHINAIGASAPGFQEISPEVYSAVELYVDSREAVWSASTCMLQAREQGFLPQHNVGIEPAEWLKTDRHSPPRSERTLFKSVGLAVQDLVFAREIVNQTNASLKRDCKYSASHISFPQE</sequence>
<gene>
    <name evidence="1" type="ORF">BN437_2276</name>
</gene>
<dbReference type="PANTHER" id="PTHR13812">
    <property type="entry name" value="KETIMINE REDUCTASE MU-CRYSTALLIN"/>
    <property type="match status" value="1"/>
</dbReference>
<keyword evidence="1" id="KW-0456">Lyase</keyword>
<proteinExistence type="predicted"/>
<dbReference type="GeneID" id="97606412"/>
<dbReference type="SUPFAM" id="SSF51735">
    <property type="entry name" value="NAD(P)-binding Rossmann-fold domains"/>
    <property type="match status" value="1"/>
</dbReference>
<reference evidence="1 2" key="1">
    <citation type="submission" date="2012-11" db="EMBL/GenBank/DDBJ databases">
        <authorList>
            <person name="Linke B."/>
        </authorList>
    </citation>
    <scope>NUCLEOTIDE SEQUENCE [LARGE SCALE GENOMIC DNA]</scope>
    <source>
        <strain evidence="2">CFBP 1232</strain>
    </source>
</reference>
<organism evidence="1 2">
    <name type="scientific">Erwinia amylovora NBRC 12687 = CFBP 1232</name>
    <dbReference type="NCBI Taxonomy" id="1219359"/>
    <lineage>
        <taxon>Bacteria</taxon>
        <taxon>Pseudomonadati</taxon>
        <taxon>Pseudomonadota</taxon>
        <taxon>Gammaproteobacteria</taxon>
        <taxon>Enterobacterales</taxon>
        <taxon>Erwiniaceae</taxon>
        <taxon>Erwinia</taxon>
    </lineage>
</organism>
<dbReference type="InterPro" id="IPR036291">
    <property type="entry name" value="NAD(P)-bd_dom_sf"/>
</dbReference>
<evidence type="ECO:0000313" key="2">
    <source>
        <dbReference type="Proteomes" id="UP000013111"/>
    </source>
</evidence>
<dbReference type="GO" id="GO:0005737">
    <property type="term" value="C:cytoplasm"/>
    <property type="evidence" value="ECO:0007669"/>
    <property type="project" value="TreeGrafter"/>
</dbReference>
<dbReference type="RefSeq" id="WP_004158245.1">
    <property type="nucleotide sequence ID" value="NZ_BAYW01000003.1"/>
</dbReference>
<dbReference type="GO" id="GO:0008473">
    <property type="term" value="F:ornithine cyclodeaminase activity"/>
    <property type="evidence" value="ECO:0007669"/>
    <property type="project" value="UniProtKB-EC"/>
</dbReference>
<dbReference type="EC" id="4.3.1.12" evidence="1"/>
<dbReference type="InterPro" id="IPR023401">
    <property type="entry name" value="ODC_N"/>
</dbReference>
<dbReference type="Gene3D" id="3.30.1780.10">
    <property type="entry name" value="ornithine cyclodeaminase, domain 1"/>
    <property type="match status" value="1"/>
</dbReference>
<name>A0A831A3D0_ERWAM</name>
<dbReference type="Gene3D" id="3.40.50.720">
    <property type="entry name" value="NAD(P)-binding Rossmann-like Domain"/>
    <property type="match status" value="1"/>
</dbReference>
<dbReference type="EMBL" id="CAPB01000023">
    <property type="protein sequence ID" value="CCO94195.1"/>
    <property type="molecule type" value="Genomic_DNA"/>
</dbReference>
<protein>
    <submittedName>
        <fullName evidence="1">Crystallin, mu</fullName>
        <ecNumber evidence="1">4.3.1.12</ecNumber>
    </submittedName>
</protein>
<comment type="caution">
    <text evidence="1">The sequence shown here is derived from an EMBL/GenBank/DDBJ whole genome shotgun (WGS) entry which is preliminary data.</text>
</comment>
<dbReference type="Pfam" id="PF02423">
    <property type="entry name" value="OCD_Mu_crystall"/>
    <property type="match status" value="1"/>
</dbReference>
<dbReference type="Proteomes" id="UP000013111">
    <property type="component" value="Unassembled WGS sequence"/>
</dbReference>
<reference evidence="1 2" key="2">
    <citation type="submission" date="2013-04" db="EMBL/GenBank/DDBJ databases">
        <title>Comparative genomics of 12 strains of Erwinia amylovora identifies a pan-genome with a large conserved core and provides insights into host specificity.</title>
        <authorList>
            <person name="Mann R.A."/>
            <person name="Smits T.H.M."/>
            <person name="Buehlmann A."/>
            <person name="Blom J."/>
            <person name="Goesmann A."/>
            <person name="Frey J.E."/>
            <person name="Plummer K.M."/>
            <person name="Beer S.V."/>
            <person name="Luck J."/>
            <person name="Duffy B."/>
            <person name="Rodoni B."/>
        </authorList>
    </citation>
    <scope>NUCLEOTIDE SEQUENCE [LARGE SCALE GENOMIC DNA]</scope>
    <source>
        <strain evidence="2">CFBP 1232</strain>
    </source>
</reference>
<dbReference type="AlphaFoldDB" id="A0A831A3D0"/>
<dbReference type="InterPro" id="IPR003462">
    <property type="entry name" value="ODC_Mu_crystall"/>
</dbReference>
<dbReference type="PANTHER" id="PTHR13812:SF19">
    <property type="entry name" value="KETIMINE REDUCTASE MU-CRYSTALLIN"/>
    <property type="match status" value="1"/>
</dbReference>
<accession>A0A831A3D0</accession>